<sequence>MPSAPTLERKFSPDWAIDRNQLAIPNKFVIPDHVQRNTSRVGDDVWDLRCTIARVNSFEHRARFDFRTIDSEGEREFIREYLYLCLNFDHLGSCRWQLQGLTPDAACSNSPMIRYFLRCVHNTGRTLYDINQNWLDQWLQEHRHLSASSLVHRISMIRRLFTYEPEMSFQSLQIAPWGMRSATKIAGYRLNTENKTNRVPEAIYAPTLRWAMFMVERGVDDLVRFRNNVKSTGVNASSLPPGATVKSALDAYLSRLRQQHRKVPLVEGGGPSRSAIARETGISWSSLKSVHCEGVIDDAIQELGGELEGQSFGWSNLPDTVIPWRSSTTTKEAFFLLGQALGACYLVVGLLSGMRDSEVTALRRGCVKIVKNAHGQVHRYEIEGYIFKGSRKKGFSRQKHTWITIKPVADAIIAAEKIQDHLCGVRNVPLGEEERDLIFARPALREGNSAAMKGGQSNTFINSFANACTEQLEEVCARATDAQIGQIRALYSIPPTTQGTQWRWQSRQLRRTLAWFIANQPFGVIAGMLQYGQASELMFEGYAGTSASGFRDEIEQERQRARLTDIVALYEGWLDGERLGGPMGAKLSSEFDRICEELGELPVIGAKPLAITLRSSGR</sequence>
<dbReference type="Proteomes" id="UP000403266">
    <property type="component" value="Unassembled WGS sequence"/>
</dbReference>
<dbReference type="RefSeq" id="WP_152718023.1">
    <property type="nucleotide sequence ID" value="NZ_VOSJ01000536.1"/>
</dbReference>
<accession>A0A5N7MVJ3</accession>
<evidence type="ECO:0008006" key="3">
    <source>
        <dbReference type="Google" id="ProtNLM"/>
    </source>
</evidence>
<reference evidence="1 2" key="1">
    <citation type="journal article" date="2019" name="Syst. Appl. Microbiol.">
        <title>Microvirga tunisiensis sp. nov., a root nodule symbiotic bacterium isolated from Lupinus micranthus and L. luteus grown in Northern Tunisia.</title>
        <authorList>
            <person name="Msaddak A."/>
            <person name="Rejili M."/>
            <person name="Duran D."/>
            <person name="Mars M."/>
            <person name="Palacios J.M."/>
            <person name="Ruiz-Argueso T."/>
            <person name="Rey L."/>
            <person name="Imperial J."/>
        </authorList>
    </citation>
    <scope>NUCLEOTIDE SEQUENCE [LARGE SCALE GENOMIC DNA]</scope>
    <source>
        <strain evidence="1 2">Lmie10</strain>
    </source>
</reference>
<dbReference type="AlphaFoldDB" id="A0A5N7MVJ3"/>
<proteinExistence type="predicted"/>
<name>A0A5N7MVJ3_9HYPH</name>
<dbReference type="OrthoDB" id="7431390at2"/>
<protein>
    <recommendedName>
        <fullName evidence="3">Core-binding (CB) domain-containing protein</fullName>
    </recommendedName>
</protein>
<gene>
    <name evidence="1" type="ORF">FS320_40085</name>
</gene>
<evidence type="ECO:0000313" key="2">
    <source>
        <dbReference type="Proteomes" id="UP000403266"/>
    </source>
</evidence>
<dbReference type="EMBL" id="VOSK01000498">
    <property type="protein sequence ID" value="MPR30961.1"/>
    <property type="molecule type" value="Genomic_DNA"/>
</dbReference>
<evidence type="ECO:0000313" key="1">
    <source>
        <dbReference type="EMBL" id="MPR30961.1"/>
    </source>
</evidence>
<keyword evidence="2" id="KW-1185">Reference proteome</keyword>
<organism evidence="1 2">
    <name type="scientific">Microvirga tunisiensis</name>
    <dbReference type="NCBI Taxonomy" id="2108360"/>
    <lineage>
        <taxon>Bacteria</taxon>
        <taxon>Pseudomonadati</taxon>
        <taxon>Pseudomonadota</taxon>
        <taxon>Alphaproteobacteria</taxon>
        <taxon>Hyphomicrobiales</taxon>
        <taxon>Methylobacteriaceae</taxon>
        <taxon>Microvirga</taxon>
    </lineage>
</organism>
<comment type="caution">
    <text evidence="1">The sequence shown here is derived from an EMBL/GenBank/DDBJ whole genome shotgun (WGS) entry which is preliminary data.</text>
</comment>